<dbReference type="GO" id="GO:0000287">
    <property type="term" value="F:magnesium ion binding"/>
    <property type="evidence" value="ECO:0007669"/>
    <property type="project" value="UniProtKB-UniRule"/>
</dbReference>
<sequence>MTGYLLDTNIVSEAVKPRPSPALLDWLGTQPDDVLHISTLTLGEIRRGILEKVPGRRRRDLEAWFAGPEGPQRLFAGRILPFDERAALEWARIMAEGTAAGRPRSSIDMVVAATAAAYGLTVATANERHFRDTGVPWINPIA</sequence>
<dbReference type="EC" id="3.1.-.-" evidence="8"/>
<keyword evidence="6 8" id="KW-0460">Magnesium</keyword>
<feature type="domain" description="PIN" evidence="9">
    <location>
        <begin position="4"/>
        <end position="133"/>
    </location>
</feature>
<dbReference type="SUPFAM" id="SSF88723">
    <property type="entry name" value="PIN domain-like"/>
    <property type="match status" value="1"/>
</dbReference>
<feature type="binding site" evidence="8">
    <location>
        <position position="7"/>
    </location>
    <ligand>
        <name>Mg(2+)</name>
        <dbReference type="ChEBI" id="CHEBI:18420"/>
    </ligand>
</feature>
<accession>A0A1G7DII1</accession>
<dbReference type="InterPro" id="IPR050556">
    <property type="entry name" value="Type_II_TA_system_RNase"/>
</dbReference>
<keyword evidence="8" id="KW-0800">Toxin</keyword>
<gene>
    <name evidence="8" type="primary">vapC</name>
    <name evidence="10" type="ORF">SAMN04487779_104511</name>
</gene>
<dbReference type="GO" id="GO:0090729">
    <property type="term" value="F:toxin activity"/>
    <property type="evidence" value="ECO:0007669"/>
    <property type="project" value="UniProtKB-KW"/>
</dbReference>
<keyword evidence="11" id="KW-1185">Reference proteome</keyword>
<dbReference type="HAMAP" id="MF_00265">
    <property type="entry name" value="VapC_Nob1"/>
    <property type="match status" value="1"/>
</dbReference>
<evidence type="ECO:0000256" key="7">
    <source>
        <dbReference type="ARBA" id="ARBA00038093"/>
    </source>
</evidence>
<keyword evidence="5 8" id="KW-0378">Hydrolase</keyword>
<dbReference type="InterPro" id="IPR022907">
    <property type="entry name" value="VapC_family"/>
</dbReference>
<comment type="similarity">
    <text evidence="7 8">Belongs to the PINc/VapC protein family.</text>
</comment>
<evidence type="ECO:0000256" key="5">
    <source>
        <dbReference type="ARBA" id="ARBA00022801"/>
    </source>
</evidence>
<dbReference type="PANTHER" id="PTHR33653:SF1">
    <property type="entry name" value="RIBONUCLEASE VAPC2"/>
    <property type="match status" value="1"/>
</dbReference>
<dbReference type="AlphaFoldDB" id="A0A1G7DII1"/>
<evidence type="ECO:0000256" key="1">
    <source>
        <dbReference type="ARBA" id="ARBA00001946"/>
    </source>
</evidence>
<organism evidence="10 11">
    <name type="scientific">Belnapia rosea</name>
    <dbReference type="NCBI Taxonomy" id="938405"/>
    <lineage>
        <taxon>Bacteria</taxon>
        <taxon>Pseudomonadati</taxon>
        <taxon>Pseudomonadota</taxon>
        <taxon>Alphaproteobacteria</taxon>
        <taxon>Acetobacterales</taxon>
        <taxon>Roseomonadaceae</taxon>
        <taxon>Belnapia</taxon>
    </lineage>
</organism>
<evidence type="ECO:0000256" key="2">
    <source>
        <dbReference type="ARBA" id="ARBA00022649"/>
    </source>
</evidence>
<name>A0A1G7DII1_9PROT</name>
<evidence type="ECO:0000313" key="11">
    <source>
        <dbReference type="Proteomes" id="UP000198925"/>
    </source>
</evidence>
<evidence type="ECO:0000313" key="10">
    <source>
        <dbReference type="EMBL" id="SDE50595.1"/>
    </source>
</evidence>
<keyword evidence="2 8" id="KW-1277">Toxin-antitoxin system</keyword>
<evidence type="ECO:0000256" key="4">
    <source>
        <dbReference type="ARBA" id="ARBA00022723"/>
    </source>
</evidence>
<evidence type="ECO:0000256" key="8">
    <source>
        <dbReference type="HAMAP-Rule" id="MF_00265"/>
    </source>
</evidence>
<dbReference type="GO" id="GO:0004540">
    <property type="term" value="F:RNA nuclease activity"/>
    <property type="evidence" value="ECO:0007669"/>
    <property type="project" value="InterPro"/>
</dbReference>
<dbReference type="PANTHER" id="PTHR33653">
    <property type="entry name" value="RIBONUCLEASE VAPC2"/>
    <property type="match status" value="1"/>
</dbReference>
<evidence type="ECO:0000259" key="9">
    <source>
        <dbReference type="Pfam" id="PF01850"/>
    </source>
</evidence>
<protein>
    <recommendedName>
        <fullName evidence="8">Ribonuclease VapC</fullName>
        <shortName evidence="8">RNase VapC</shortName>
        <ecNumber evidence="8">3.1.-.-</ecNumber>
    </recommendedName>
    <alternativeName>
        <fullName evidence="8">Toxin VapC</fullName>
    </alternativeName>
</protein>
<dbReference type="EMBL" id="FMZX01000045">
    <property type="protein sequence ID" value="SDE50595.1"/>
    <property type="molecule type" value="Genomic_DNA"/>
</dbReference>
<dbReference type="InterPro" id="IPR002716">
    <property type="entry name" value="PIN_dom"/>
</dbReference>
<evidence type="ECO:0000256" key="3">
    <source>
        <dbReference type="ARBA" id="ARBA00022722"/>
    </source>
</evidence>
<dbReference type="CDD" id="cd18746">
    <property type="entry name" value="PIN_VapC4-5_FitB-like"/>
    <property type="match status" value="1"/>
</dbReference>
<keyword evidence="3 8" id="KW-0540">Nuclease</keyword>
<dbReference type="GO" id="GO:0016787">
    <property type="term" value="F:hydrolase activity"/>
    <property type="evidence" value="ECO:0007669"/>
    <property type="project" value="UniProtKB-KW"/>
</dbReference>
<feature type="binding site" evidence="8">
    <location>
        <position position="108"/>
    </location>
    <ligand>
        <name>Mg(2+)</name>
        <dbReference type="ChEBI" id="CHEBI:18420"/>
    </ligand>
</feature>
<keyword evidence="4 8" id="KW-0479">Metal-binding</keyword>
<dbReference type="Pfam" id="PF01850">
    <property type="entry name" value="PIN"/>
    <property type="match status" value="1"/>
</dbReference>
<dbReference type="Gene3D" id="3.40.50.1010">
    <property type="entry name" value="5'-nuclease"/>
    <property type="match status" value="1"/>
</dbReference>
<dbReference type="InterPro" id="IPR029060">
    <property type="entry name" value="PIN-like_dom_sf"/>
</dbReference>
<comment type="function">
    <text evidence="8">Toxic component of a toxin-antitoxin (TA) system. An RNase.</text>
</comment>
<comment type="cofactor">
    <cofactor evidence="1 8">
        <name>Mg(2+)</name>
        <dbReference type="ChEBI" id="CHEBI:18420"/>
    </cofactor>
</comment>
<evidence type="ECO:0000256" key="6">
    <source>
        <dbReference type="ARBA" id="ARBA00022842"/>
    </source>
</evidence>
<dbReference type="Proteomes" id="UP000198925">
    <property type="component" value="Unassembled WGS sequence"/>
</dbReference>
<reference evidence="10 11" key="1">
    <citation type="submission" date="2016-10" db="EMBL/GenBank/DDBJ databases">
        <authorList>
            <person name="de Groot N.N."/>
        </authorList>
    </citation>
    <scope>NUCLEOTIDE SEQUENCE [LARGE SCALE GENOMIC DNA]</scope>
    <source>
        <strain evidence="10 11">CPCC 100156</strain>
    </source>
</reference>
<dbReference type="RefSeq" id="WP_090665283.1">
    <property type="nucleotide sequence ID" value="NZ_FMZX01000045.1"/>
</dbReference>
<proteinExistence type="inferred from homology"/>